<dbReference type="EMBL" id="JABSTR010000008">
    <property type="protein sequence ID" value="KAH9378168.1"/>
    <property type="molecule type" value="Genomic_DNA"/>
</dbReference>
<evidence type="ECO:0000313" key="1">
    <source>
        <dbReference type="EMBL" id="KAH9378168.1"/>
    </source>
</evidence>
<evidence type="ECO:0000313" key="2">
    <source>
        <dbReference type="Proteomes" id="UP000821853"/>
    </source>
</evidence>
<dbReference type="AlphaFoldDB" id="A0A9J6GTX6"/>
<gene>
    <name evidence="1" type="ORF">HPB48_013286</name>
</gene>
<accession>A0A9J6GTX6</accession>
<dbReference type="Proteomes" id="UP000821853">
    <property type="component" value="Unassembled WGS sequence"/>
</dbReference>
<protein>
    <submittedName>
        <fullName evidence="1">Uncharacterized protein</fullName>
    </submittedName>
</protein>
<dbReference type="VEuPathDB" id="VectorBase:HLOH_040315"/>
<name>A0A9J6GTX6_HAELO</name>
<sequence length="154" mass="17312">MMPTFQNTLKLDEYCCESHLRKAQMLDNSTYLRTIIAMSPFYRKPNSAQIEIPTELHQLLREQILAFLYHGGRPSGGLSDSHNEATTSKNCQLQTGERCPLSHGQSDNGELTHLFPGHLRPQTIPSRRLSCSMYSALFCHPPETCFLGVTLTAS</sequence>
<reference evidence="1 2" key="1">
    <citation type="journal article" date="2020" name="Cell">
        <title>Large-Scale Comparative Analyses of Tick Genomes Elucidate Their Genetic Diversity and Vector Capacities.</title>
        <authorList>
            <consortium name="Tick Genome and Microbiome Consortium (TIGMIC)"/>
            <person name="Jia N."/>
            <person name="Wang J."/>
            <person name="Shi W."/>
            <person name="Du L."/>
            <person name="Sun Y."/>
            <person name="Zhan W."/>
            <person name="Jiang J.F."/>
            <person name="Wang Q."/>
            <person name="Zhang B."/>
            <person name="Ji P."/>
            <person name="Bell-Sakyi L."/>
            <person name="Cui X.M."/>
            <person name="Yuan T.T."/>
            <person name="Jiang B.G."/>
            <person name="Yang W.F."/>
            <person name="Lam T.T."/>
            <person name="Chang Q.C."/>
            <person name="Ding S.J."/>
            <person name="Wang X.J."/>
            <person name="Zhu J.G."/>
            <person name="Ruan X.D."/>
            <person name="Zhao L."/>
            <person name="Wei J.T."/>
            <person name="Ye R.Z."/>
            <person name="Que T.C."/>
            <person name="Du C.H."/>
            <person name="Zhou Y.H."/>
            <person name="Cheng J.X."/>
            <person name="Dai P.F."/>
            <person name="Guo W.B."/>
            <person name="Han X.H."/>
            <person name="Huang E.J."/>
            <person name="Li L.F."/>
            <person name="Wei W."/>
            <person name="Gao Y.C."/>
            <person name="Liu J.Z."/>
            <person name="Shao H.Z."/>
            <person name="Wang X."/>
            <person name="Wang C.C."/>
            <person name="Yang T.C."/>
            <person name="Huo Q.B."/>
            <person name="Li W."/>
            <person name="Chen H.Y."/>
            <person name="Chen S.E."/>
            <person name="Zhou L.G."/>
            <person name="Ni X.B."/>
            <person name="Tian J.H."/>
            <person name="Sheng Y."/>
            <person name="Liu T."/>
            <person name="Pan Y.S."/>
            <person name="Xia L.Y."/>
            <person name="Li J."/>
            <person name="Zhao F."/>
            <person name="Cao W.C."/>
        </authorList>
    </citation>
    <scope>NUCLEOTIDE SEQUENCE [LARGE SCALE GENOMIC DNA]</scope>
    <source>
        <strain evidence="1">HaeL-2018</strain>
    </source>
</reference>
<organism evidence="1 2">
    <name type="scientific">Haemaphysalis longicornis</name>
    <name type="common">Bush tick</name>
    <dbReference type="NCBI Taxonomy" id="44386"/>
    <lineage>
        <taxon>Eukaryota</taxon>
        <taxon>Metazoa</taxon>
        <taxon>Ecdysozoa</taxon>
        <taxon>Arthropoda</taxon>
        <taxon>Chelicerata</taxon>
        <taxon>Arachnida</taxon>
        <taxon>Acari</taxon>
        <taxon>Parasitiformes</taxon>
        <taxon>Ixodida</taxon>
        <taxon>Ixodoidea</taxon>
        <taxon>Ixodidae</taxon>
        <taxon>Haemaphysalinae</taxon>
        <taxon>Haemaphysalis</taxon>
    </lineage>
</organism>
<keyword evidence="2" id="KW-1185">Reference proteome</keyword>
<comment type="caution">
    <text evidence="1">The sequence shown here is derived from an EMBL/GenBank/DDBJ whole genome shotgun (WGS) entry which is preliminary data.</text>
</comment>
<proteinExistence type="predicted"/>